<evidence type="ECO:0000256" key="1">
    <source>
        <dbReference type="SAM" id="MobiDB-lite"/>
    </source>
</evidence>
<feature type="region of interest" description="Disordered" evidence="1">
    <location>
        <begin position="1"/>
        <end position="44"/>
    </location>
</feature>
<dbReference type="EMBL" id="CAJNDS010000149">
    <property type="protein sequence ID" value="CAE6970705.1"/>
    <property type="molecule type" value="Genomic_DNA"/>
</dbReference>
<sequence length="125" mass="13283">MGPMRDGGRGEPSPATDRTDAPLIEAPTSNNSSNSTSNESSGFSGAALLSSGFQVVQCCGLPAPPGGWLGPFGFFRLVTYTFLAGRQRNAKNATRQKMNMQEKSRGEEEGAEKETRSNSPSYSES</sequence>
<evidence type="ECO:0000313" key="3">
    <source>
        <dbReference type="Proteomes" id="UP000604046"/>
    </source>
</evidence>
<reference evidence="2" key="1">
    <citation type="submission" date="2021-02" db="EMBL/GenBank/DDBJ databases">
        <authorList>
            <person name="Dougan E. K."/>
            <person name="Rhodes N."/>
            <person name="Thang M."/>
            <person name="Chan C."/>
        </authorList>
    </citation>
    <scope>NUCLEOTIDE SEQUENCE</scope>
</reference>
<evidence type="ECO:0000313" key="2">
    <source>
        <dbReference type="EMBL" id="CAE6970705.1"/>
    </source>
</evidence>
<proteinExistence type="predicted"/>
<protein>
    <submittedName>
        <fullName evidence="2">ATP5C1 protein</fullName>
    </submittedName>
</protein>
<feature type="compositionally biased region" description="Polar residues" evidence="1">
    <location>
        <begin position="90"/>
        <end position="99"/>
    </location>
</feature>
<organism evidence="2 3">
    <name type="scientific">Symbiodinium natans</name>
    <dbReference type="NCBI Taxonomy" id="878477"/>
    <lineage>
        <taxon>Eukaryota</taxon>
        <taxon>Sar</taxon>
        <taxon>Alveolata</taxon>
        <taxon>Dinophyceae</taxon>
        <taxon>Suessiales</taxon>
        <taxon>Symbiodiniaceae</taxon>
        <taxon>Symbiodinium</taxon>
    </lineage>
</organism>
<gene>
    <name evidence="2" type="primary">ATP5C1</name>
    <name evidence="2" type="ORF">SNAT2548_LOCUS2509</name>
</gene>
<feature type="region of interest" description="Disordered" evidence="1">
    <location>
        <begin position="87"/>
        <end position="125"/>
    </location>
</feature>
<name>A0A812I4P7_9DINO</name>
<dbReference type="Proteomes" id="UP000604046">
    <property type="component" value="Unassembled WGS sequence"/>
</dbReference>
<dbReference type="AlphaFoldDB" id="A0A812I4P7"/>
<keyword evidence="3" id="KW-1185">Reference proteome</keyword>
<accession>A0A812I4P7</accession>
<feature type="compositionally biased region" description="Low complexity" evidence="1">
    <location>
        <begin position="28"/>
        <end position="44"/>
    </location>
</feature>
<feature type="compositionally biased region" description="Basic and acidic residues" evidence="1">
    <location>
        <begin position="100"/>
        <end position="116"/>
    </location>
</feature>
<comment type="caution">
    <text evidence="2">The sequence shown here is derived from an EMBL/GenBank/DDBJ whole genome shotgun (WGS) entry which is preliminary data.</text>
</comment>